<organism evidence="1 2">
    <name type="scientific">Nonomuraea antimicrobica</name>
    <dbReference type="NCBI Taxonomy" id="561173"/>
    <lineage>
        <taxon>Bacteria</taxon>
        <taxon>Bacillati</taxon>
        <taxon>Actinomycetota</taxon>
        <taxon>Actinomycetes</taxon>
        <taxon>Streptosporangiales</taxon>
        <taxon>Streptosporangiaceae</taxon>
        <taxon>Nonomuraea</taxon>
    </lineage>
</organism>
<keyword evidence="2" id="KW-1185">Reference proteome</keyword>
<evidence type="ECO:0000313" key="1">
    <source>
        <dbReference type="EMBL" id="GAA3714495.1"/>
    </source>
</evidence>
<gene>
    <name evidence="1" type="ORF">GCM10022224_095220</name>
</gene>
<proteinExistence type="predicted"/>
<evidence type="ECO:0000313" key="2">
    <source>
        <dbReference type="Proteomes" id="UP001500902"/>
    </source>
</evidence>
<sequence length="106" mass="11422">MYESRYKAISYICNSKGAEWRVNGQAGLDAGPATSLYNATPDTVIVKRRSNRHTDGDDLTMHGLRGDMGVASDIMDWTTRVVLLAKGEGDAIATASLAGRMKASRS</sequence>
<dbReference type="EMBL" id="BAAAZP010000224">
    <property type="protein sequence ID" value="GAA3714495.1"/>
    <property type="molecule type" value="Genomic_DNA"/>
</dbReference>
<comment type="caution">
    <text evidence="1">The sequence shown here is derived from an EMBL/GenBank/DDBJ whole genome shotgun (WGS) entry which is preliminary data.</text>
</comment>
<accession>A0ABP7E5D0</accession>
<reference evidence="2" key="1">
    <citation type="journal article" date="2019" name="Int. J. Syst. Evol. Microbiol.">
        <title>The Global Catalogue of Microorganisms (GCM) 10K type strain sequencing project: providing services to taxonomists for standard genome sequencing and annotation.</title>
        <authorList>
            <consortium name="The Broad Institute Genomics Platform"/>
            <consortium name="The Broad Institute Genome Sequencing Center for Infectious Disease"/>
            <person name="Wu L."/>
            <person name="Ma J."/>
        </authorList>
    </citation>
    <scope>NUCLEOTIDE SEQUENCE [LARGE SCALE GENOMIC DNA]</scope>
    <source>
        <strain evidence="2">JCM 16904</strain>
    </source>
</reference>
<dbReference type="Proteomes" id="UP001500902">
    <property type="component" value="Unassembled WGS sequence"/>
</dbReference>
<protein>
    <submittedName>
        <fullName evidence="1">Uncharacterized protein</fullName>
    </submittedName>
</protein>
<name>A0ABP7E5D0_9ACTN</name>